<dbReference type="AlphaFoldDB" id="A0A523QJU8"/>
<accession>A0A523QJU8</accession>
<evidence type="ECO:0000313" key="2">
    <source>
        <dbReference type="Proteomes" id="UP000320781"/>
    </source>
</evidence>
<dbReference type="Proteomes" id="UP000320781">
    <property type="component" value="Unassembled WGS sequence"/>
</dbReference>
<gene>
    <name evidence="1" type="ORF">E3J95_03220</name>
</gene>
<reference evidence="1 2" key="1">
    <citation type="submission" date="2019-03" db="EMBL/GenBank/DDBJ databases">
        <title>Metabolic potential of uncultured bacteria and archaea associated with petroleum seepage in deep-sea sediments.</title>
        <authorList>
            <person name="Dong X."/>
            <person name="Hubert C."/>
        </authorList>
    </citation>
    <scope>NUCLEOTIDE SEQUENCE [LARGE SCALE GENOMIC DNA]</scope>
    <source>
        <strain evidence="1">E44_bin92</strain>
    </source>
</reference>
<organism evidence="1 2">
    <name type="scientific">Aerophobetes bacterium</name>
    <dbReference type="NCBI Taxonomy" id="2030807"/>
    <lineage>
        <taxon>Bacteria</taxon>
        <taxon>Candidatus Aerophobota</taxon>
    </lineage>
</organism>
<proteinExistence type="predicted"/>
<dbReference type="EMBL" id="SOKU01000149">
    <property type="protein sequence ID" value="TES85949.1"/>
    <property type="molecule type" value="Genomic_DNA"/>
</dbReference>
<evidence type="ECO:0000313" key="1">
    <source>
        <dbReference type="EMBL" id="TES85949.1"/>
    </source>
</evidence>
<sequence>MKVLKKSILGCLIVTILALGLGAMTFAAVDVPPAEMYTEKQMAFDWLEQPEVVEKYGKMSDAIWSYAELGMQEFRS</sequence>
<feature type="non-terminal residue" evidence="1">
    <location>
        <position position="76"/>
    </location>
</feature>
<evidence type="ECO:0008006" key="3">
    <source>
        <dbReference type="Google" id="ProtNLM"/>
    </source>
</evidence>
<name>A0A523QJU8_UNCAE</name>
<comment type="caution">
    <text evidence="1">The sequence shown here is derived from an EMBL/GenBank/DDBJ whole genome shotgun (WGS) entry which is preliminary data.</text>
</comment>
<protein>
    <recommendedName>
        <fullName evidence="3">Ammonia-forming cytochrome c nitrite reductase subunit c552</fullName>
    </recommendedName>
</protein>